<keyword evidence="2" id="KW-1185">Reference proteome</keyword>
<evidence type="ECO:0000313" key="1">
    <source>
        <dbReference type="EMBL" id="GBG85460.1"/>
    </source>
</evidence>
<comment type="caution">
    <text evidence="1">The sequence shown here is derived from an EMBL/GenBank/DDBJ whole genome shotgun (WGS) entry which is preliminary data.</text>
</comment>
<proteinExistence type="predicted"/>
<gene>
    <name evidence="1" type="ORF">CBR_g40102</name>
</gene>
<sequence>MFPYFSKDLVMNAKDELENDKLVQASIRDEIAMKKGVFVDLWGAKSPFHTGLVQIPIEGMRESESEDEEGMPLTEEEKLYFQQAISESKAELAINLVKEKGKGVNKFYRNVFLPIAPSRWIEGEAMRCTDKIRDLDTFNHSAPLVNEGCMTTDEAGRKRWVPNVEMRESESEDEEGMPLTEEEKLYFQQMISESKAELGINLAKEKGKGVNKFYRNVFLPIAPSRWIEGEAMRCNDKILDLDTFDHSARLVSMPTDSSPRSQKQKWTCVRRRLLEPTRT</sequence>
<organism evidence="1 2">
    <name type="scientific">Chara braunii</name>
    <name type="common">Braun's stonewort</name>
    <dbReference type="NCBI Taxonomy" id="69332"/>
    <lineage>
        <taxon>Eukaryota</taxon>
        <taxon>Viridiplantae</taxon>
        <taxon>Streptophyta</taxon>
        <taxon>Charophyceae</taxon>
        <taxon>Charales</taxon>
        <taxon>Characeae</taxon>
        <taxon>Chara</taxon>
    </lineage>
</organism>
<protein>
    <submittedName>
        <fullName evidence="1">Uncharacterized protein</fullName>
    </submittedName>
</protein>
<evidence type="ECO:0000313" key="2">
    <source>
        <dbReference type="Proteomes" id="UP000265515"/>
    </source>
</evidence>
<accession>A0A388LT09</accession>
<dbReference type="Gramene" id="GBG85460">
    <property type="protein sequence ID" value="GBG85460"/>
    <property type="gene ID" value="CBR_g40102"/>
</dbReference>
<dbReference type="Proteomes" id="UP000265515">
    <property type="component" value="Unassembled WGS sequence"/>
</dbReference>
<reference evidence="1 2" key="1">
    <citation type="journal article" date="2018" name="Cell">
        <title>The Chara Genome: Secondary Complexity and Implications for Plant Terrestrialization.</title>
        <authorList>
            <person name="Nishiyama T."/>
            <person name="Sakayama H."/>
            <person name="Vries J.D."/>
            <person name="Buschmann H."/>
            <person name="Saint-Marcoux D."/>
            <person name="Ullrich K.K."/>
            <person name="Haas F.B."/>
            <person name="Vanderstraeten L."/>
            <person name="Becker D."/>
            <person name="Lang D."/>
            <person name="Vosolsobe S."/>
            <person name="Rombauts S."/>
            <person name="Wilhelmsson P.K.I."/>
            <person name="Janitza P."/>
            <person name="Kern R."/>
            <person name="Heyl A."/>
            <person name="Rumpler F."/>
            <person name="Villalobos L.I.A.C."/>
            <person name="Clay J.M."/>
            <person name="Skokan R."/>
            <person name="Toyoda A."/>
            <person name="Suzuki Y."/>
            <person name="Kagoshima H."/>
            <person name="Schijlen E."/>
            <person name="Tajeshwar N."/>
            <person name="Catarino B."/>
            <person name="Hetherington A.J."/>
            <person name="Saltykova A."/>
            <person name="Bonnot C."/>
            <person name="Breuninger H."/>
            <person name="Symeonidi A."/>
            <person name="Radhakrishnan G.V."/>
            <person name="Van Nieuwerburgh F."/>
            <person name="Deforce D."/>
            <person name="Chang C."/>
            <person name="Karol K.G."/>
            <person name="Hedrich R."/>
            <person name="Ulvskov P."/>
            <person name="Glockner G."/>
            <person name="Delwiche C.F."/>
            <person name="Petrasek J."/>
            <person name="Van de Peer Y."/>
            <person name="Friml J."/>
            <person name="Beilby M."/>
            <person name="Dolan L."/>
            <person name="Kohara Y."/>
            <person name="Sugano S."/>
            <person name="Fujiyama A."/>
            <person name="Delaux P.-M."/>
            <person name="Quint M."/>
            <person name="TheiBen G."/>
            <person name="Hagemann M."/>
            <person name="Harholt J."/>
            <person name="Dunand C."/>
            <person name="Zachgo S."/>
            <person name="Langdale J."/>
            <person name="Maumus F."/>
            <person name="Straeten D.V.D."/>
            <person name="Gould S.B."/>
            <person name="Rensing S.A."/>
        </authorList>
    </citation>
    <scope>NUCLEOTIDE SEQUENCE [LARGE SCALE GENOMIC DNA]</scope>
    <source>
        <strain evidence="1 2">S276</strain>
    </source>
</reference>
<dbReference type="EMBL" id="BFEA01000519">
    <property type="protein sequence ID" value="GBG85460.1"/>
    <property type="molecule type" value="Genomic_DNA"/>
</dbReference>
<name>A0A388LT09_CHABU</name>
<dbReference type="AlphaFoldDB" id="A0A388LT09"/>